<reference evidence="1 2" key="1">
    <citation type="submission" date="2022-11" db="EMBL/GenBank/DDBJ databases">
        <title>Minimal conservation of predation-associated metabolite biosynthetic gene clusters underscores biosynthetic potential of Myxococcota including descriptions for ten novel species: Archangium lansinium sp. nov., Myxococcus landrumus sp. nov., Nannocystis bai.</title>
        <authorList>
            <person name="Ahearne A."/>
            <person name="Stevens C."/>
            <person name="Dowd S."/>
        </authorList>
    </citation>
    <scope>NUCLEOTIDE SEQUENCE [LARGE SCALE GENOMIC DNA]</scope>
    <source>
        <strain evidence="1 2">NCELM</strain>
    </source>
</reference>
<name>A0ABT5BJD8_9BACT</name>
<protein>
    <submittedName>
        <fullName evidence="1">Uncharacterized protein</fullName>
    </submittedName>
</protein>
<dbReference type="RefSeq" id="WP_272008272.1">
    <property type="nucleotide sequence ID" value="NZ_JAQNDN010000024.1"/>
</dbReference>
<proteinExistence type="predicted"/>
<comment type="caution">
    <text evidence="1">The sequence shown here is derived from an EMBL/GenBank/DDBJ whole genome shotgun (WGS) entry which is preliminary data.</text>
</comment>
<dbReference type="Proteomes" id="UP001217838">
    <property type="component" value="Unassembled WGS sequence"/>
</dbReference>
<dbReference type="EMBL" id="JAQNDN010000024">
    <property type="protein sequence ID" value="MDC0674217.1"/>
    <property type="molecule type" value="Genomic_DNA"/>
</dbReference>
<evidence type="ECO:0000313" key="1">
    <source>
        <dbReference type="EMBL" id="MDC0674217.1"/>
    </source>
</evidence>
<accession>A0ABT5BJD8</accession>
<organism evidence="1 2">
    <name type="scientific">Nannocystis radixulma</name>
    <dbReference type="NCBI Taxonomy" id="2995305"/>
    <lineage>
        <taxon>Bacteria</taxon>
        <taxon>Pseudomonadati</taxon>
        <taxon>Myxococcota</taxon>
        <taxon>Polyangia</taxon>
        <taxon>Nannocystales</taxon>
        <taxon>Nannocystaceae</taxon>
        <taxon>Nannocystis</taxon>
    </lineage>
</organism>
<evidence type="ECO:0000313" key="2">
    <source>
        <dbReference type="Proteomes" id="UP001217838"/>
    </source>
</evidence>
<gene>
    <name evidence="1" type="ORF">POL58_41100</name>
</gene>
<keyword evidence="2" id="KW-1185">Reference proteome</keyword>
<sequence>MPPEFDRWARWAYEQAIQREGHVQFDGLWKLGGQYFVVCPDPAARSSDGRPFAEWFMNSCRPMTSPVRLVMQAPPGSERVPERKLEDALLCRGSPRTHYDLVFDLSNAVPPDFPPFTVRDEPPHKIVITFAREISQEEEAVVRHAYEYIGVGFELIIEVDKNRRIPVNFSEIRPSSPGETNIDIIPGRWLGGDIGRSLRWMQEEDEEFWRSKRVPILENMSLTPSAALSVDWFNPGNSCVIDAAVGEYDNLRTYLSLYDRVLLALPLRERFSEALSGLGVNENELIELIQLGRVRLLLPHSIQRYPTKWLEAVAELAPGNMLLSRRLALATILDSRRRIPLLFPPLSPYERYLVLRGLTTMAEQMPASSIKDWMLRISRQLGQGWAAQEYTLSRRGALATSVWGLGALGAEMVEHMWGRDLRLEMWSASMGVEWSGLFGAHLFPRTLGEYDEAPACEMLANIYSVHGDSPVHVEQARTLSVVGGMLALDNKVPIVPFAREFSSSDIRRLRTVMRRLTSENMDEDFLRKAIDDYNVSIRQYERRPDRLKVVNLIGLTAAMITAFGLVEGPVRTYLPLMGAMLGPLLNVAIDEGPAKSESVGKIVDYLNGVLAGGVPPEAVLVARAKKQVKILKG</sequence>